<feature type="region of interest" description="Disordered" evidence="1">
    <location>
        <begin position="18"/>
        <end position="40"/>
    </location>
</feature>
<dbReference type="AlphaFoldDB" id="A0A9P0HV04"/>
<evidence type="ECO:0000256" key="1">
    <source>
        <dbReference type="SAM" id="MobiDB-lite"/>
    </source>
</evidence>
<sequence>MEAVLYVCNNRNAVDNDCGGRRTPNPPGIGSSVPNPVPINRDIAEDSRILRPLQERIYHNYIIPPYNPISWPTTHPSSSAGQIPRILEEEFYRRL</sequence>
<name>A0A9P0HV04_NEZVI</name>
<reference evidence="2" key="1">
    <citation type="submission" date="2022-01" db="EMBL/GenBank/DDBJ databases">
        <authorList>
            <person name="King R."/>
        </authorList>
    </citation>
    <scope>NUCLEOTIDE SEQUENCE</scope>
</reference>
<proteinExistence type="predicted"/>
<gene>
    <name evidence="2" type="ORF">NEZAVI_LOCUS15726</name>
</gene>
<evidence type="ECO:0000313" key="3">
    <source>
        <dbReference type="Proteomes" id="UP001152798"/>
    </source>
</evidence>
<organism evidence="2 3">
    <name type="scientific">Nezara viridula</name>
    <name type="common">Southern green stink bug</name>
    <name type="synonym">Cimex viridulus</name>
    <dbReference type="NCBI Taxonomy" id="85310"/>
    <lineage>
        <taxon>Eukaryota</taxon>
        <taxon>Metazoa</taxon>
        <taxon>Ecdysozoa</taxon>
        <taxon>Arthropoda</taxon>
        <taxon>Hexapoda</taxon>
        <taxon>Insecta</taxon>
        <taxon>Pterygota</taxon>
        <taxon>Neoptera</taxon>
        <taxon>Paraneoptera</taxon>
        <taxon>Hemiptera</taxon>
        <taxon>Heteroptera</taxon>
        <taxon>Panheteroptera</taxon>
        <taxon>Pentatomomorpha</taxon>
        <taxon>Pentatomoidea</taxon>
        <taxon>Pentatomidae</taxon>
        <taxon>Pentatominae</taxon>
        <taxon>Nezara</taxon>
    </lineage>
</organism>
<dbReference type="Proteomes" id="UP001152798">
    <property type="component" value="Chromosome 7"/>
</dbReference>
<evidence type="ECO:0000313" key="2">
    <source>
        <dbReference type="EMBL" id="CAH1408138.1"/>
    </source>
</evidence>
<dbReference type="EMBL" id="OV725083">
    <property type="protein sequence ID" value="CAH1408138.1"/>
    <property type="molecule type" value="Genomic_DNA"/>
</dbReference>
<protein>
    <submittedName>
        <fullName evidence="2">Uncharacterized protein</fullName>
    </submittedName>
</protein>
<accession>A0A9P0HV04</accession>
<keyword evidence="3" id="KW-1185">Reference proteome</keyword>